<comment type="caution">
    <text evidence="3">The sequence shown here is derived from an EMBL/GenBank/DDBJ whole genome shotgun (WGS) entry which is preliminary data.</text>
</comment>
<dbReference type="InParanoid" id="A0A2V0NP69"/>
<feature type="region of interest" description="Disordered" evidence="1">
    <location>
        <begin position="10"/>
        <end position="38"/>
    </location>
</feature>
<reference evidence="3 4" key="1">
    <citation type="journal article" date="2018" name="Sci. Rep.">
        <title>Raphidocelis subcapitata (=Pseudokirchneriella subcapitata) provides an insight into genome evolution and environmental adaptations in the Sphaeropleales.</title>
        <authorList>
            <person name="Suzuki S."/>
            <person name="Yamaguchi H."/>
            <person name="Nakajima N."/>
            <person name="Kawachi M."/>
        </authorList>
    </citation>
    <scope>NUCLEOTIDE SEQUENCE [LARGE SCALE GENOMIC DNA]</scope>
    <source>
        <strain evidence="3 4">NIES-35</strain>
    </source>
</reference>
<accession>A0A2V0NP69</accession>
<dbReference type="AlphaFoldDB" id="A0A2V0NP69"/>
<dbReference type="EMBL" id="BDRX01000010">
    <property type="protein sequence ID" value="GBF89394.1"/>
    <property type="molecule type" value="Genomic_DNA"/>
</dbReference>
<organism evidence="3 4">
    <name type="scientific">Raphidocelis subcapitata</name>
    <dbReference type="NCBI Taxonomy" id="307507"/>
    <lineage>
        <taxon>Eukaryota</taxon>
        <taxon>Viridiplantae</taxon>
        <taxon>Chlorophyta</taxon>
        <taxon>core chlorophytes</taxon>
        <taxon>Chlorophyceae</taxon>
        <taxon>CS clade</taxon>
        <taxon>Sphaeropleales</taxon>
        <taxon>Selenastraceae</taxon>
        <taxon>Raphidocelis</taxon>
    </lineage>
</organism>
<protein>
    <submittedName>
        <fullName evidence="3">Uncharacterized protein</fullName>
    </submittedName>
</protein>
<evidence type="ECO:0000256" key="2">
    <source>
        <dbReference type="SAM" id="Phobius"/>
    </source>
</evidence>
<feature type="transmembrane region" description="Helical" evidence="2">
    <location>
        <begin position="111"/>
        <end position="131"/>
    </location>
</feature>
<name>A0A2V0NP69_9CHLO</name>
<gene>
    <name evidence="3" type="ORF">Rsub_01966</name>
</gene>
<dbReference type="OrthoDB" id="512467at2759"/>
<keyword evidence="2" id="KW-0472">Membrane</keyword>
<sequence length="141" mass="15753">MQASLLLNQRAVAAPARPARRSRRPLVTRAHNDDDEPLPLFRLPSQEVDLKKAPKPTPSLGGKTIGDELALIHKEYRKAEDTARSQMEAKLYSSNWAGDVYVGSNWNILTVLYLIFMLVPIFGLLAAWASYGVYWGLMPGM</sequence>
<proteinExistence type="predicted"/>
<dbReference type="Proteomes" id="UP000247498">
    <property type="component" value="Unassembled WGS sequence"/>
</dbReference>
<keyword evidence="2" id="KW-0812">Transmembrane</keyword>
<evidence type="ECO:0000313" key="4">
    <source>
        <dbReference type="Proteomes" id="UP000247498"/>
    </source>
</evidence>
<keyword evidence="2" id="KW-1133">Transmembrane helix</keyword>
<evidence type="ECO:0000313" key="3">
    <source>
        <dbReference type="EMBL" id="GBF89394.1"/>
    </source>
</evidence>
<evidence type="ECO:0000256" key="1">
    <source>
        <dbReference type="SAM" id="MobiDB-lite"/>
    </source>
</evidence>
<keyword evidence="4" id="KW-1185">Reference proteome</keyword>